<name>A0A9L0K4P5_EQUAS</name>
<keyword evidence="15" id="KW-1185">Reference proteome</keyword>
<dbReference type="Gene3D" id="3.40.50.11530">
    <property type="match status" value="1"/>
</dbReference>
<dbReference type="Proteomes" id="UP000694387">
    <property type="component" value="Chromosome 21"/>
</dbReference>
<comment type="subcellular location">
    <subcellularLocation>
        <location evidence="1">Cell membrane</location>
        <topology evidence="1">Single-pass type I membrane protein</topology>
    </subcellularLocation>
</comment>
<sequence>MSDLHGVAGGGGVKKWVQPAIPRTQCWPPSCYFSARAEAPRPPGGASRVFWGASVPQSLRLKEKECGLAGWLGSRRSFRAGRGRGRLKRGLLLALRSLLLHSKALPPTFRPCSHVLGALTPRKPMGSPGLAALLLPLLLLLTGLSACPGIACPSLSHWSTRCLLASHMDDKFTGRAAYIPCRIRLVLPVSRKPLCAGLWHCAYCLCLRLVSDLSGRQWGWFHLLVQNSHKSYKFQFCRRHKMLVSAQRELLSSCCLSKKGHHTSGPSPDTSHKGLRSKRTQPSDPEAVEGLPRPGSQRHGGPEFSFDLLPEARAIQVTIPPGPEVSVRLCHQWALECEELSSPFDAKKIVSGGHAVDLPYEFLLPCLCIEASYLQEDTVRRKKCPFQSWPEAYGSDFWKSVQFTDYSQHSQMVMALTLRCPLKLEASLCQRQGRRTLCEDLPNATAQESEGWYVLEKVDLHPQLCFKFSFGNSSHVECPHRTAPSWNVSMDTQAQQLILHFSSRTHATFSAAWSHPGLGQNGLLPPVYSISQTQGSSPVTLDLIIPSLRPGGCVLVWRSDVQFAWKRLLCPDVSHRRLGLLILALLVLTTLLGVVLVLTHRRPLSGPGRARPVLLLHAADSEAQRRLVGALAELLRAALGGGRDVIVDLWEGTRVARVGPLPWLWAARARVARERGTVLLLWSSAGPRPAHGPDPRAAPLRALLRAAPRPLLLLAYFSRLCAKGDIPAPLRALPRYRLLRDLPRLLRALDARPSTEAISWGRLGAGPCLRGRLELCRRLEREAAKLAHQG</sequence>
<evidence type="ECO:0000256" key="9">
    <source>
        <dbReference type="ARBA" id="ARBA00023198"/>
    </source>
</evidence>
<reference evidence="14" key="2">
    <citation type="submission" date="2025-08" db="UniProtKB">
        <authorList>
            <consortium name="Ensembl"/>
        </authorList>
    </citation>
    <scope>IDENTIFICATION</scope>
</reference>
<feature type="transmembrane region" description="Helical" evidence="12">
    <location>
        <begin position="578"/>
        <end position="599"/>
    </location>
</feature>
<evidence type="ECO:0000256" key="10">
    <source>
        <dbReference type="ARBA" id="ARBA00069303"/>
    </source>
</evidence>
<dbReference type="PANTHER" id="PTHR15583:SF5">
    <property type="entry name" value="INTERLEUKIN-17 RECEPTOR E"/>
    <property type="match status" value="1"/>
</dbReference>
<evidence type="ECO:0000256" key="11">
    <source>
        <dbReference type="SAM" id="MobiDB-lite"/>
    </source>
</evidence>
<reference evidence="14 15" key="1">
    <citation type="journal article" date="2020" name="Nat. Commun.">
        <title>Donkey genomes provide new insights into domestication and selection for coat color.</title>
        <authorList>
            <person name="Wang"/>
            <person name="C."/>
            <person name="Li"/>
            <person name="H."/>
            <person name="Guo"/>
            <person name="Y."/>
            <person name="Huang"/>
            <person name="J."/>
            <person name="Sun"/>
            <person name="Y."/>
            <person name="Min"/>
            <person name="J."/>
            <person name="Wang"/>
            <person name="J."/>
            <person name="Fang"/>
            <person name="X."/>
            <person name="Zhao"/>
            <person name="Z."/>
            <person name="Wang"/>
            <person name="S."/>
            <person name="Zhang"/>
            <person name="Y."/>
            <person name="Liu"/>
            <person name="Q."/>
            <person name="Jiang"/>
            <person name="Q."/>
            <person name="Wang"/>
            <person name="X."/>
            <person name="Guo"/>
            <person name="Y."/>
            <person name="Yang"/>
            <person name="C."/>
            <person name="Wang"/>
            <person name="Y."/>
            <person name="Tian"/>
            <person name="F."/>
            <person name="Zhuang"/>
            <person name="G."/>
            <person name="Fan"/>
            <person name="Y."/>
            <person name="Gao"/>
            <person name="Q."/>
            <person name="Li"/>
            <person name="Y."/>
            <person name="Ju"/>
            <person name="Z."/>
            <person name="Li"/>
            <person name="J."/>
            <person name="Li"/>
            <person name="R."/>
            <person name="Hou"/>
            <person name="M."/>
            <person name="Yang"/>
            <person name="G."/>
            <person name="Liu"/>
            <person name="G."/>
            <person name="Liu"/>
            <person name="W."/>
            <person name="Guo"/>
            <person name="J."/>
            <person name="Pan"/>
            <person name="S."/>
            <person name="Fan"/>
            <person name="G."/>
            <person name="Zhang"/>
            <person name="W."/>
            <person name="Zhang"/>
            <person name="R."/>
            <person name="Yu"/>
            <person name="J."/>
            <person name="Zhang"/>
            <person name="X."/>
            <person name="Yin"/>
            <person name="Q."/>
            <person name="Ji"/>
            <person name="C."/>
            <person name="Jin"/>
            <person name="Y."/>
            <person name="Yue"/>
            <person name="G."/>
            <person name="Liu"/>
            <person name="M."/>
            <person name="Xu"/>
            <person name="J."/>
            <person name="Liu"/>
            <person name="S."/>
            <person name="Jordana"/>
            <person name="J."/>
            <person name="Noce"/>
            <person name="A."/>
            <person name="Amills"/>
            <person name="M."/>
            <person name="Wu"/>
            <person name="D.D."/>
            <person name="Li"/>
            <person name="S."/>
            <person name="Zhou"/>
            <person name="X. and Zhong"/>
            <person name="J."/>
        </authorList>
    </citation>
    <scope>NUCLEOTIDE SEQUENCE [LARGE SCALE GENOMIC DNA]</scope>
</reference>
<dbReference type="Ensembl" id="ENSEAST00005051610.1">
    <property type="protein sequence ID" value="ENSEASP00005060324.1"/>
    <property type="gene ID" value="ENSEASG00005014169.2"/>
</dbReference>
<keyword evidence="7" id="KW-0675">Receptor</keyword>
<evidence type="ECO:0000256" key="7">
    <source>
        <dbReference type="ARBA" id="ARBA00023170"/>
    </source>
</evidence>
<dbReference type="GO" id="GO:0006954">
    <property type="term" value="P:inflammatory response"/>
    <property type="evidence" value="ECO:0007669"/>
    <property type="project" value="UniProtKB-KW"/>
</dbReference>
<dbReference type="GeneTree" id="ENSGT00940000161421"/>
<accession>A0A9L0K4P5</accession>
<dbReference type="PANTHER" id="PTHR15583">
    <property type="entry name" value="INTERLEUKIN-17 RECEPTOR"/>
    <property type="match status" value="1"/>
</dbReference>
<keyword evidence="9" id="KW-0395">Inflammatory response</keyword>
<evidence type="ECO:0000256" key="12">
    <source>
        <dbReference type="SAM" id="Phobius"/>
    </source>
</evidence>
<dbReference type="InterPro" id="IPR013568">
    <property type="entry name" value="SEFIR_dom"/>
</dbReference>
<dbReference type="AlphaFoldDB" id="A0A9L0K4P5"/>
<keyword evidence="3 12" id="KW-0812">Transmembrane</keyword>
<evidence type="ECO:0000256" key="2">
    <source>
        <dbReference type="ARBA" id="ARBA00022475"/>
    </source>
</evidence>
<evidence type="ECO:0000256" key="1">
    <source>
        <dbReference type="ARBA" id="ARBA00004251"/>
    </source>
</evidence>
<keyword evidence="4" id="KW-0732">Signal</keyword>
<protein>
    <recommendedName>
        <fullName evidence="10">Interleukin-17 receptor E</fullName>
    </recommendedName>
</protein>
<evidence type="ECO:0000259" key="13">
    <source>
        <dbReference type="PROSITE" id="PS51534"/>
    </source>
</evidence>
<evidence type="ECO:0000313" key="14">
    <source>
        <dbReference type="Ensembl" id="ENSEASP00005060324.1"/>
    </source>
</evidence>
<feature type="region of interest" description="Disordered" evidence="11">
    <location>
        <begin position="260"/>
        <end position="302"/>
    </location>
</feature>
<evidence type="ECO:0000313" key="15">
    <source>
        <dbReference type="Proteomes" id="UP000694387"/>
    </source>
</evidence>
<evidence type="ECO:0000256" key="6">
    <source>
        <dbReference type="ARBA" id="ARBA00023136"/>
    </source>
</evidence>
<keyword evidence="6 12" id="KW-0472">Membrane</keyword>
<proteinExistence type="predicted"/>
<dbReference type="PROSITE" id="PS51534">
    <property type="entry name" value="SEFIR"/>
    <property type="match status" value="1"/>
</dbReference>
<dbReference type="InterPro" id="IPR039465">
    <property type="entry name" value="IL-17_rcpt-like"/>
</dbReference>
<dbReference type="Pfam" id="PF08357">
    <property type="entry name" value="SEFIR"/>
    <property type="match status" value="1"/>
</dbReference>
<evidence type="ECO:0000256" key="5">
    <source>
        <dbReference type="ARBA" id="ARBA00022989"/>
    </source>
</evidence>
<dbReference type="GO" id="GO:0030368">
    <property type="term" value="F:interleukin-17 receptor activity"/>
    <property type="evidence" value="ECO:0007669"/>
    <property type="project" value="InterPro"/>
</dbReference>
<feature type="domain" description="SEFIR" evidence="13">
    <location>
        <begin position="610"/>
        <end position="747"/>
    </location>
</feature>
<dbReference type="FunFam" id="3.40.50.11530:FF:000006">
    <property type="entry name" value="interleukin-17 receptor E isoform X2"/>
    <property type="match status" value="1"/>
</dbReference>
<evidence type="ECO:0000256" key="3">
    <source>
        <dbReference type="ARBA" id="ARBA00022692"/>
    </source>
</evidence>
<gene>
    <name evidence="14" type="primary">IL17RE</name>
</gene>
<reference evidence="14" key="3">
    <citation type="submission" date="2025-09" db="UniProtKB">
        <authorList>
            <consortium name="Ensembl"/>
        </authorList>
    </citation>
    <scope>IDENTIFICATION</scope>
</reference>
<organism evidence="14 15">
    <name type="scientific">Equus asinus</name>
    <name type="common">Donkey</name>
    <name type="synonym">Equus africanus asinus</name>
    <dbReference type="NCBI Taxonomy" id="9793"/>
    <lineage>
        <taxon>Eukaryota</taxon>
        <taxon>Metazoa</taxon>
        <taxon>Chordata</taxon>
        <taxon>Craniata</taxon>
        <taxon>Vertebrata</taxon>
        <taxon>Euteleostomi</taxon>
        <taxon>Mammalia</taxon>
        <taxon>Eutheria</taxon>
        <taxon>Laurasiatheria</taxon>
        <taxon>Perissodactyla</taxon>
        <taxon>Equidae</taxon>
        <taxon>Equus</taxon>
    </lineage>
</organism>
<keyword evidence="2" id="KW-1003">Cell membrane</keyword>
<keyword evidence="8" id="KW-0325">Glycoprotein</keyword>
<dbReference type="GO" id="GO:0005886">
    <property type="term" value="C:plasma membrane"/>
    <property type="evidence" value="ECO:0007669"/>
    <property type="project" value="UniProtKB-SubCell"/>
</dbReference>
<dbReference type="InterPro" id="IPR027841">
    <property type="entry name" value="IL-17_rcpt_C/E_N"/>
</dbReference>
<dbReference type="Pfam" id="PF15037">
    <property type="entry name" value="IL17_R_N"/>
    <property type="match status" value="1"/>
</dbReference>
<evidence type="ECO:0000256" key="4">
    <source>
        <dbReference type="ARBA" id="ARBA00022729"/>
    </source>
</evidence>
<keyword evidence="5 12" id="KW-1133">Transmembrane helix</keyword>
<evidence type="ECO:0000256" key="8">
    <source>
        <dbReference type="ARBA" id="ARBA00023180"/>
    </source>
</evidence>